<dbReference type="FunFam" id="2.10.25.10:FF:000078">
    <property type="entry name" value="Fibulin-1"/>
    <property type="match status" value="1"/>
</dbReference>
<dbReference type="Gene3D" id="2.10.25.10">
    <property type="entry name" value="Laminin"/>
    <property type="match status" value="11"/>
</dbReference>
<accession>A0A9J7MQZ2</accession>
<evidence type="ECO:0000256" key="5">
    <source>
        <dbReference type="ARBA" id="ARBA00022525"/>
    </source>
</evidence>
<evidence type="ECO:0000256" key="17">
    <source>
        <dbReference type="ARBA" id="ARBA00023180"/>
    </source>
</evidence>
<feature type="domain" description="EGF-like" evidence="22">
    <location>
        <begin position="539"/>
        <end position="577"/>
    </location>
</feature>
<dbReference type="PANTHER" id="PTHR24039">
    <property type="entry name" value="FIBRILLIN-RELATED"/>
    <property type="match status" value="1"/>
</dbReference>
<keyword evidence="8" id="KW-0254">Endocytosis</keyword>
<dbReference type="GO" id="GO:0006897">
    <property type="term" value="P:endocytosis"/>
    <property type="evidence" value="ECO:0007669"/>
    <property type="project" value="UniProtKB-KW"/>
</dbReference>
<evidence type="ECO:0000259" key="21">
    <source>
        <dbReference type="PROSITE" id="PS01178"/>
    </source>
</evidence>
<evidence type="ECO:0000256" key="4">
    <source>
        <dbReference type="ARBA" id="ARBA00021554"/>
    </source>
</evidence>
<keyword evidence="12" id="KW-0106">Calcium</keyword>
<dbReference type="PROSITE" id="PS00010">
    <property type="entry name" value="ASX_HYDROXYL"/>
    <property type="match status" value="5"/>
</dbReference>
<dbReference type="Pfam" id="PF07645">
    <property type="entry name" value="EGF_CA"/>
    <property type="match status" value="5"/>
</dbReference>
<dbReference type="FunFam" id="2.10.25.10:FF:000005">
    <property type="entry name" value="Fibrillin 2"/>
    <property type="match status" value="1"/>
</dbReference>
<feature type="chain" id="PRO_5039945300" description="Fibulin-1" evidence="20">
    <location>
        <begin position="29"/>
        <end position="799"/>
    </location>
</feature>
<proteinExistence type="inferred from homology"/>
<dbReference type="PROSITE" id="PS01177">
    <property type="entry name" value="ANAPHYLATOXIN_1"/>
    <property type="match status" value="1"/>
</dbReference>
<keyword evidence="5 18" id="KW-0964">Secreted</keyword>
<evidence type="ECO:0000256" key="3">
    <source>
        <dbReference type="ARBA" id="ARBA00006127"/>
    </source>
</evidence>
<evidence type="ECO:0000256" key="15">
    <source>
        <dbReference type="ARBA" id="ARBA00023157"/>
    </source>
</evidence>
<evidence type="ECO:0000256" key="9">
    <source>
        <dbReference type="ARBA" id="ARBA00022692"/>
    </source>
</evidence>
<dbReference type="GeneID" id="118415766"/>
<evidence type="ECO:0000256" key="19">
    <source>
        <dbReference type="PROSITE-ProRule" id="PRU00076"/>
    </source>
</evidence>
<evidence type="ECO:0000256" key="16">
    <source>
        <dbReference type="ARBA" id="ARBA00023170"/>
    </source>
</evidence>
<keyword evidence="11" id="KW-0677">Repeat</keyword>
<dbReference type="InterPro" id="IPR000742">
    <property type="entry name" value="EGF"/>
</dbReference>
<dbReference type="PROSITE" id="PS01178">
    <property type="entry name" value="ANAPHYLATOXIN_2"/>
    <property type="match status" value="1"/>
</dbReference>
<dbReference type="FunFam" id="2.10.25.10:FF:000038">
    <property type="entry name" value="Fibrillin 2"/>
    <property type="match status" value="1"/>
</dbReference>
<feature type="domain" description="Anaphylatoxin-like" evidence="21">
    <location>
        <begin position="121"/>
        <end position="157"/>
    </location>
</feature>
<gene>
    <name evidence="24" type="primary">LOC118415766</name>
</gene>
<evidence type="ECO:0000256" key="7">
    <source>
        <dbReference type="ARBA" id="ARBA00022536"/>
    </source>
</evidence>
<feature type="domain" description="EGF-like" evidence="22">
    <location>
        <begin position="456"/>
        <end position="496"/>
    </location>
</feature>
<evidence type="ECO:0000256" key="8">
    <source>
        <dbReference type="ARBA" id="ARBA00022583"/>
    </source>
</evidence>
<dbReference type="KEGG" id="bfo:118415766"/>
<name>A0A9J7MQZ2_BRAFL</name>
<keyword evidence="9" id="KW-0812">Transmembrane</keyword>
<dbReference type="PROSITE" id="PS01187">
    <property type="entry name" value="EGF_CA"/>
    <property type="match status" value="1"/>
</dbReference>
<dbReference type="FunFam" id="2.10.25.10:FF:000009">
    <property type="entry name" value="Low-density lipoprotein receptor isoform 1"/>
    <property type="match status" value="1"/>
</dbReference>
<keyword evidence="16" id="KW-0675">Receptor</keyword>
<dbReference type="CDD" id="cd00054">
    <property type="entry name" value="EGF_CA"/>
    <property type="match status" value="3"/>
</dbReference>
<reference evidence="24" key="2">
    <citation type="submission" date="2025-08" db="UniProtKB">
        <authorList>
            <consortium name="RefSeq"/>
        </authorList>
    </citation>
    <scope>IDENTIFICATION</scope>
    <source>
        <strain evidence="24">S238N-H82</strain>
        <tissue evidence="24">Testes</tissue>
    </source>
</reference>
<dbReference type="RefSeq" id="XP_035676461.1">
    <property type="nucleotide sequence ID" value="XM_035820568.1"/>
</dbReference>
<feature type="signal peptide" evidence="20">
    <location>
        <begin position="1"/>
        <end position="28"/>
    </location>
</feature>
<comment type="subcellular location">
    <subcellularLocation>
        <location evidence="1">Membrane</location>
        <topology evidence="1">Single-pass type I membrane protein</topology>
    </subcellularLocation>
    <subcellularLocation>
        <location evidence="2 18">Secreted</location>
        <location evidence="2 18">Extracellular space</location>
        <location evidence="2 18">Extracellular matrix</location>
    </subcellularLocation>
</comment>
<evidence type="ECO:0000256" key="10">
    <source>
        <dbReference type="ARBA" id="ARBA00022729"/>
    </source>
</evidence>
<dbReference type="InterPro" id="IPR026823">
    <property type="entry name" value="cEGF"/>
</dbReference>
<dbReference type="SMART" id="SM00179">
    <property type="entry name" value="EGF_CA"/>
    <property type="match status" value="10"/>
</dbReference>
<dbReference type="Pfam" id="PF22914">
    <property type="entry name" value="Fibulin_C"/>
    <property type="match status" value="1"/>
</dbReference>
<dbReference type="OMA" id="RITSYHL"/>
<dbReference type="Pfam" id="PF12662">
    <property type="entry name" value="cEGF"/>
    <property type="match status" value="3"/>
</dbReference>
<keyword evidence="14" id="KW-0472">Membrane</keyword>
<dbReference type="GO" id="GO:0016504">
    <property type="term" value="F:peptidase activator activity"/>
    <property type="evidence" value="ECO:0007669"/>
    <property type="project" value="InterPro"/>
</dbReference>
<protein>
    <recommendedName>
        <fullName evidence="4 18">Fibulin-1</fullName>
    </recommendedName>
</protein>
<dbReference type="OrthoDB" id="10022113at2759"/>
<dbReference type="Proteomes" id="UP000001554">
    <property type="component" value="Chromosome 5"/>
</dbReference>
<dbReference type="SUPFAM" id="SSF57184">
    <property type="entry name" value="Growth factor receptor domain"/>
    <property type="match status" value="3"/>
</dbReference>
<keyword evidence="10 20" id="KW-0732">Signal</keyword>
<comment type="function">
    <text evidence="18">Incorporated into fibronectin-containing matrix fibers. May play a role in cell adhesion and migration along protein fibers within the extracellular matrix (ECM). Could be important for certain developmental processes and contribute to the supramolecular organization of ECM architecture, in particular to those of basement membranes.</text>
</comment>
<dbReference type="InterPro" id="IPR001881">
    <property type="entry name" value="EGF-like_Ca-bd_dom"/>
</dbReference>
<dbReference type="GO" id="GO:0030198">
    <property type="term" value="P:extracellular matrix organization"/>
    <property type="evidence" value="ECO:0007669"/>
    <property type="project" value="InterPro"/>
</dbReference>
<comment type="similarity">
    <text evidence="3 18">Belongs to the fibulin family.</text>
</comment>
<dbReference type="Pfam" id="PF14670">
    <property type="entry name" value="FXa_inhibition"/>
    <property type="match status" value="1"/>
</dbReference>
<organism evidence="23 24">
    <name type="scientific">Branchiostoma floridae</name>
    <name type="common">Florida lancelet</name>
    <name type="synonym">Amphioxus</name>
    <dbReference type="NCBI Taxonomy" id="7739"/>
    <lineage>
        <taxon>Eukaryota</taxon>
        <taxon>Metazoa</taxon>
        <taxon>Chordata</taxon>
        <taxon>Cephalochordata</taxon>
        <taxon>Leptocardii</taxon>
        <taxon>Amphioxiformes</taxon>
        <taxon>Branchiostomatidae</taxon>
        <taxon>Branchiostoma</taxon>
    </lineage>
</organism>
<keyword evidence="13" id="KW-1133">Transmembrane helix</keyword>
<dbReference type="InterPro" id="IPR018097">
    <property type="entry name" value="EGF_Ca-bd_CS"/>
</dbReference>
<keyword evidence="23" id="KW-1185">Reference proteome</keyword>
<sequence>MKTLADCVLLATALCLLGVGRWLSGCSAQFLASMSQCCTRGSELAKQNPDQDCANLPYGLINVQSEDIENCRITARVCCHRERRSQQCYDGIMHGRSGGVCKTRFSFDECGGKEYKKCCECCQLGLVAHRQLLRCDISSVKALNLGSYCAEAYKDCCLNGKIIATTRPPTATSAPLQPPGMCERFLGRLCEHICINTATGHICRCREGYRLQADDKTCIRDTGSTTGGLIGTGQATDDSLCENSPCEQTCRETGTGVQCSCLLGYQLNRDGTSCDDVNECAYNTDDCQEGQECFNTMGSFTCRRILGCGTGYEMNPAGECVDMDECELGVDECEAGFECTNQPGSFRCVPRVQCGVGYNYDRTGNCVDINECDGSSCPRGTKCINTVGSYRCQRLVTCGPGYELNADESNCEDIDECARGTHDCQGLSECKNNRGSYICQCPSGYTADQSTRTCQDADECRLGLCPPNSLCQNYIGTYRCQCRKGFIANLETKRCADIDECIRFAGRVCAQTCVNTEGSYTCECREGFELAGDNRNCRDLNECDNNPCEQRCINVYGSFQCSCNRGYRVASDGRTCEDTDECALYTGQGQGSLCMHECVNTRGSYTCSCPPGYELLQDDRSCADIKECDTGLHNCTAQQECFNIRGGYRCHDVTCPDNYVKTTPTGSSADEQRCVKGPCKVLDIDCIMERTTAISFNYLDLPSNLVTPVDLISMKAQVYGYIPKLRFRITEGNQGGWFNVTKRGLADGGALTGTVMLVRPLQGPFATTLRLDMDRLNNANLVVGRSIAYITVYVSKYNF</sequence>
<evidence type="ECO:0000256" key="12">
    <source>
        <dbReference type="ARBA" id="ARBA00022837"/>
    </source>
</evidence>
<feature type="domain" description="EGF-like" evidence="22">
    <location>
        <begin position="413"/>
        <end position="455"/>
    </location>
</feature>
<comment type="subunit">
    <text evidence="18">Homomultimerizes and interacts with various extracellular matrix components.</text>
</comment>
<dbReference type="GO" id="GO:0016020">
    <property type="term" value="C:membrane"/>
    <property type="evidence" value="ECO:0007669"/>
    <property type="project" value="UniProtKB-SubCell"/>
</dbReference>
<keyword evidence="17" id="KW-0325">Glycoprotein</keyword>
<dbReference type="PROSITE" id="PS50026">
    <property type="entry name" value="EGF_3"/>
    <property type="match status" value="5"/>
</dbReference>
<dbReference type="AlphaFoldDB" id="A0A9J7MQZ2"/>
<comment type="caution">
    <text evidence="19">Lacks conserved residue(s) required for the propagation of feature annotation.</text>
</comment>
<evidence type="ECO:0000256" key="13">
    <source>
        <dbReference type="ARBA" id="ARBA00022989"/>
    </source>
</evidence>
<evidence type="ECO:0000259" key="22">
    <source>
        <dbReference type="PROSITE" id="PS50026"/>
    </source>
</evidence>
<keyword evidence="15" id="KW-1015">Disulfide bond</keyword>
<dbReference type="InterPro" id="IPR000020">
    <property type="entry name" value="Anaphylatoxin/fibulin"/>
</dbReference>
<dbReference type="InterPro" id="IPR009030">
    <property type="entry name" value="Growth_fac_rcpt_cys_sf"/>
</dbReference>
<dbReference type="InterPro" id="IPR055088">
    <property type="entry name" value="Fibulin_C"/>
</dbReference>
<evidence type="ECO:0000256" key="18">
    <source>
        <dbReference type="PIRNR" id="PIRNR036313"/>
    </source>
</evidence>
<evidence type="ECO:0000313" key="24">
    <source>
        <dbReference type="RefSeq" id="XP_035676461.1"/>
    </source>
</evidence>
<evidence type="ECO:0000256" key="6">
    <source>
        <dbReference type="ARBA" id="ARBA00022530"/>
    </source>
</evidence>
<keyword evidence="7 19" id="KW-0245">EGF-like domain</keyword>
<dbReference type="PIRSF" id="PIRSF036313">
    <property type="entry name" value="Fibulin-1"/>
    <property type="match status" value="1"/>
</dbReference>
<dbReference type="InterPro" id="IPR049883">
    <property type="entry name" value="NOTCH1_EGF-like"/>
</dbReference>
<keyword evidence="6 18" id="KW-0272">Extracellular matrix</keyword>
<dbReference type="InterPro" id="IPR000152">
    <property type="entry name" value="EGF-type_Asp/Asn_hydroxyl_site"/>
</dbReference>
<dbReference type="InterPro" id="IPR017048">
    <property type="entry name" value="Fibulin-1"/>
</dbReference>
<evidence type="ECO:0000256" key="11">
    <source>
        <dbReference type="ARBA" id="ARBA00022737"/>
    </source>
</evidence>
<evidence type="ECO:0000256" key="1">
    <source>
        <dbReference type="ARBA" id="ARBA00004479"/>
    </source>
</evidence>
<reference evidence="23" key="1">
    <citation type="journal article" date="2020" name="Nat. Ecol. Evol.">
        <title>Deeply conserved synteny resolves early events in vertebrate evolution.</title>
        <authorList>
            <person name="Simakov O."/>
            <person name="Marletaz F."/>
            <person name="Yue J.X."/>
            <person name="O'Connell B."/>
            <person name="Jenkins J."/>
            <person name="Brandt A."/>
            <person name="Calef R."/>
            <person name="Tung C.H."/>
            <person name="Huang T.K."/>
            <person name="Schmutz J."/>
            <person name="Satoh N."/>
            <person name="Yu J.K."/>
            <person name="Putnam N.H."/>
            <person name="Green R.E."/>
            <person name="Rokhsar D.S."/>
        </authorList>
    </citation>
    <scope>NUCLEOTIDE SEQUENCE [LARGE SCALE GENOMIC DNA]</scope>
    <source>
        <strain evidence="23">S238N-H82</strain>
    </source>
</reference>
<dbReference type="FunFam" id="2.10.25.10:FF:000240">
    <property type="entry name" value="Vitamin K-dependent protein S"/>
    <property type="match status" value="1"/>
</dbReference>
<dbReference type="PANTHER" id="PTHR24039:SF55">
    <property type="entry name" value="FIBULIN-1"/>
    <property type="match status" value="1"/>
</dbReference>
<evidence type="ECO:0000313" key="23">
    <source>
        <dbReference type="Proteomes" id="UP000001554"/>
    </source>
</evidence>
<dbReference type="SMART" id="SM00181">
    <property type="entry name" value="EGF"/>
    <property type="match status" value="11"/>
</dbReference>
<evidence type="ECO:0000256" key="2">
    <source>
        <dbReference type="ARBA" id="ARBA00004498"/>
    </source>
</evidence>
<evidence type="ECO:0000256" key="20">
    <source>
        <dbReference type="SAM" id="SignalP"/>
    </source>
</evidence>
<dbReference type="GO" id="GO:0005509">
    <property type="term" value="F:calcium ion binding"/>
    <property type="evidence" value="ECO:0007669"/>
    <property type="project" value="InterPro"/>
</dbReference>
<evidence type="ECO:0000256" key="14">
    <source>
        <dbReference type="ARBA" id="ARBA00023136"/>
    </source>
</evidence>
<feature type="domain" description="EGF-like" evidence="22">
    <location>
        <begin position="578"/>
        <end position="623"/>
    </location>
</feature>
<feature type="domain" description="EGF-like" evidence="22">
    <location>
        <begin position="497"/>
        <end position="538"/>
    </location>
</feature>
<dbReference type="GO" id="GO:0005576">
    <property type="term" value="C:extracellular region"/>
    <property type="evidence" value="ECO:0007669"/>
    <property type="project" value="InterPro"/>
</dbReference>
<dbReference type="PROSITE" id="PS01186">
    <property type="entry name" value="EGF_2"/>
    <property type="match status" value="6"/>
</dbReference>
<dbReference type="SUPFAM" id="SSF57196">
    <property type="entry name" value="EGF/Laminin"/>
    <property type="match status" value="2"/>
</dbReference>